<name>A0ABU7BVB5_9TELE</name>
<evidence type="ECO:0000313" key="2">
    <source>
        <dbReference type="Proteomes" id="UP001345963"/>
    </source>
</evidence>
<reference evidence="1 2" key="1">
    <citation type="submission" date="2021-07" db="EMBL/GenBank/DDBJ databases">
        <authorList>
            <person name="Palmer J.M."/>
        </authorList>
    </citation>
    <scope>NUCLEOTIDE SEQUENCE [LARGE SCALE GENOMIC DNA]</scope>
    <source>
        <strain evidence="1 2">AT_MEX2019</strain>
        <tissue evidence="1">Muscle</tissue>
    </source>
</reference>
<keyword evidence="2" id="KW-1185">Reference proteome</keyword>
<dbReference type="Proteomes" id="UP001345963">
    <property type="component" value="Unassembled WGS sequence"/>
</dbReference>
<dbReference type="EMBL" id="JAHUTI010069632">
    <property type="protein sequence ID" value="MED6254597.1"/>
    <property type="molecule type" value="Genomic_DNA"/>
</dbReference>
<sequence length="114" mass="13003">MYKLNYSVKADIPRHNYPPQVTGQINESIRHRSSKGTIVMLVDLQKLTAQVGEPADRLRCALHTGGDVGSACQTQFRGDSKLCSQYAKYALLQETPLTKHPCNETWRWQLQWND</sequence>
<evidence type="ECO:0000313" key="1">
    <source>
        <dbReference type="EMBL" id="MED6254597.1"/>
    </source>
</evidence>
<gene>
    <name evidence="1" type="ORF">ATANTOWER_029950</name>
</gene>
<protein>
    <submittedName>
        <fullName evidence="1">Uncharacterized protein</fullName>
    </submittedName>
</protein>
<proteinExistence type="predicted"/>
<organism evidence="1 2">
    <name type="scientific">Ataeniobius toweri</name>
    <dbReference type="NCBI Taxonomy" id="208326"/>
    <lineage>
        <taxon>Eukaryota</taxon>
        <taxon>Metazoa</taxon>
        <taxon>Chordata</taxon>
        <taxon>Craniata</taxon>
        <taxon>Vertebrata</taxon>
        <taxon>Euteleostomi</taxon>
        <taxon>Actinopterygii</taxon>
        <taxon>Neopterygii</taxon>
        <taxon>Teleostei</taxon>
        <taxon>Neoteleostei</taxon>
        <taxon>Acanthomorphata</taxon>
        <taxon>Ovalentaria</taxon>
        <taxon>Atherinomorphae</taxon>
        <taxon>Cyprinodontiformes</taxon>
        <taxon>Goodeidae</taxon>
        <taxon>Ataeniobius</taxon>
    </lineage>
</organism>
<accession>A0ABU7BVB5</accession>
<comment type="caution">
    <text evidence="1">The sequence shown here is derived from an EMBL/GenBank/DDBJ whole genome shotgun (WGS) entry which is preliminary data.</text>
</comment>